<keyword evidence="4" id="KW-0863">Zinc-finger</keyword>
<comment type="similarity">
    <text evidence="2">Belongs to the TFIIB family.</text>
</comment>
<dbReference type="Gene3D" id="1.25.40.180">
    <property type="match status" value="1"/>
</dbReference>
<feature type="region of interest" description="Disordered" evidence="11">
    <location>
        <begin position="834"/>
        <end position="918"/>
    </location>
</feature>
<evidence type="ECO:0000259" key="14">
    <source>
        <dbReference type="PROSITE" id="PS51366"/>
    </source>
</evidence>
<evidence type="ECO:0000313" key="15">
    <source>
        <dbReference type="EMBL" id="KAH0891095.1"/>
    </source>
</evidence>
<dbReference type="CDD" id="cd20554">
    <property type="entry name" value="CYCLIN_TFIIIB90_rpt2"/>
    <property type="match status" value="2"/>
</dbReference>
<keyword evidence="8" id="KW-0010">Activator</keyword>
<dbReference type="InterPro" id="IPR009057">
    <property type="entry name" value="Homeodomain-like_sf"/>
</dbReference>
<dbReference type="InterPro" id="IPR016024">
    <property type="entry name" value="ARM-type_fold"/>
</dbReference>
<evidence type="ECO:0000256" key="4">
    <source>
        <dbReference type="ARBA" id="ARBA00022771"/>
    </source>
</evidence>
<feature type="domain" description="HTH myb-type" evidence="13">
    <location>
        <begin position="1268"/>
        <end position="1297"/>
    </location>
</feature>
<dbReference type="InterPro" id="IPR036915">
    <property type="entry name" value="Cyclin-like_sf"/>
</dbReference>
<feature type="compositionally biased region" description="Low complexity" evidence="11">
    <location>
        <begin position="1118"/>
        <end position="1140"/>
    </location>
</feature>
<dbReference type="Pfam" id="PF02847">
    <property type="entry name" value="MA3"/>
    <property type="match status" value="1"/>
</dbReference>
<feature type="domain" description="Myb-like" evidence="12">
    <location>
        <begin position="1212"/>
        <end position="1263"/>
    </location>
</feature>
<feature type="region of interest" description="Disordered" evidence="11">
    <location>
        <begin position="1547"/>
        <end position="1569"/>
    </location>
</feature>
<keyword evidence="16" id="KW-1185">Reference proteome</keyword>
<dbReference type="SMART" id="SM00385">
    <property type="entry name" value="CYCLIN"/>
    <property type="match status" value="4"/>
</dbReference>
<dbReference type="EMBL" id="JAGKQM010000013">
    <property type="protein sequence ID" value="KAH0891095.1"/>
    <property type="molecule type" value="Genomic_DNA"/>
</dbReference>
<feature type="compositionally biased region" description="Basic and acidic residues" evidence="11">
    <location>
        <begin position="841"/>
        <end position="857"/>
    </location>
</feature>
<evidence type="ECO:0000256" key="3">
    <source>
        <dbReference type="ARBA" id="ARBA00022723"/>
    </source>
</evidence>
<dbReference type="InterPro" id="IPR003891">
    <property type="entry name" value="Initiation_fac_eIF4g_MI"/>
</dbReference>
<evidence type="ECO:0000256" key="8">
    <source>
        <dbReference type="ARBA" id="ARBA00023159"/>
    </source>
</evidence>
<dbReference type="SMART" id="SM00717">
    <property type="entry name" value="SANT"/>
    <property type="match status" value="3"/>
</dbReference>
<feature type="region of interest" description="Disordered" evidence="11">
    <location>
        <begin position="1028"/>
        <end position="1170"/>
    </location>
</feature>
<sequence>QPYLTKYSTNFCLTPRDPSSIPSSHQSEEISQHISQLLLLQSHRIIKLRTEPLNPKSSPVSRTIAYASYNLIFAAVLNRLKISSFLCLGGGAMVWCNHCAKNVPGVRPYDGALACDLCGRILENFNFSTQVTFVKNAAGQSQASGNVVRSVQSGVSSSRERRLRLARDELMNLKDALGMGDERDDLVDMAATFFKVALDQNFTKGRRTELVQCSCLYLTCRQKNHLFLLIDFSSYLRVSVYELGAVYLQLCEMLYIAENKNYEKLVDPSIYIPRFANARNIIASMKRDWIQTGRKPSGICGAALYTAALAHGIKCSKTDIVGIVHICEATLTKRLNEFVDTEAGSLNVKELKKREKEMQKRPFATNQTSNKETVHCKHQDRKPVNYGLCEECYRDEKQQKRAEEEKNAPPPATTTESVRRMLDRKRLRGLIPDDVLDDLFDPSKAVLEGLIKYPIPPILSNKIAHELLPNSWGPEFDSGQKISQTQSLSPSPSSAIVAASAITGAMVWCNHCGKSVSGIRPYDGALACNQCGRILENFNFSTEVTFVKNAAGQSQASGNVVRSVQSGVSSSRERRIRLARDEFMNLRDGLGLGDERDDVIDMATRFFTMAVEQNFTKGRRTELVQCSCLYLTCREKNIPFLLIDFSSYLRVSVYELGAVYLQLCELLYIAENKNYEKLVDPSIYIPRFSNALLKGKQDKEVIRTARDIIASMKRDWIQTGRKPSGICGAALYTAALAYGIKCSKTDIVGIVHICEATLTKRLNEFGDTEAGSLSVEELSEREGEMHKRSFATNQTSSKETVHCMHQDSKPVNYGLCEECYRDFISVSGGLVGGSDPPAFQRAEKERMEKEKAAREENEGGISSLNHDEQLNSVREPVCSSVSKSAKACSEKGEGEKDEDDSEVSDESGNFSDVSDTEVDCYINNEEERRYKKVVWEEMNKEYIKEQADKEAALKAANDALNASSSNLPEHARKLVEASRAAVAKSRKEKQQKRAEEEKNAPPPATATEAVRRMLDKKRLSGLINYDLLDELFDTSPTEKPAKISRTETVMEKTKEEKKEVKSNKLEDGENEEEDQEGYVESFDINTDFPDGENLYEEENEEEEEDGKRKKMEDECIESKQSTAVSPSSVSEGSSSSFLKSPGAVPTATVSSTHRRTSGPMRRTKGAGWTTEEDEILRQGVCRFKAKSWKKVAEFLPDRTEVQCMHRWQKVLDPNLNKGHWTQQEDETIVELVEKYGPKKWSLISQSLPGRIGKQCRERWYNHLNPGINKEAWTPEEELALLNAHVIYGNKWAEIAKNHWNSSLKKKSEFLLANGSLPPTPKYATTKPTPAKPVMAATSSAKNGVLDGATTQFKKPDEEGKDQTNSSVLPQEVVAASPVTSVSEYACSPQLPNPENGYPLYYKPQREYYYMASEADKQRMYGYEYGCSLSTPPVIFFTPLPPCRKDYSNGSGPTSLESFLREAARTFPNMPSIIRKRPRKFVVAPGHNKTDEEEAAKEVVDEKVSPDCEEEEEKQKDGLNAYYISPPYRIGSKRRAVLKSRQLEFISPEAERGDDETKSPEKDKREKDTTIDIERESWDELQRRINSLVNKVNANNLNHVVLELFEVNLIRGRGLLCRSCLKSQIASPPQFTDVFAALVAVVNSKFPSVGDLLLKRLFLQFRWGYFRNDKPLLLAAVSFLAHLVDQRVAGETVALELLHTLLGEPSGDTVEVAVAFVTVCGATLLEVSPTVFDIFRGILQEGDLDYTSKCLVESLVRCNFESHKAIRPELDLLDEQTSLDVFKPDPEFHQNERKYEQLKRKILGEEDTEEEDHTETDLVSLRRTIYQTIMSSLNFEEVVHKLLQIRIKPGQEMELCVMILECCTEERTYRSFYGQLAQRFCLKSKAYIECFKNLFVQQYVTLHRLETNKLRIVAMFYILFQELSEQLGVWGLNEKLQDPAMEEIFEQILLALEN</sequence>
<feature type="domain" description="HTH myb-type" evidence="13">
    <location>
        <begin position="1212"/>
        <end position="1267"/>
    </location>
</feature>
<proteinExistence type="inferred from homology"/>
<feature type="domain" description="Myb-like" evidence="12">
    <location>
        <begin position="1264"/>
        <end position="1296"/>
    </location>
</feature>
<evidence type="ECO:0000256" key="7">
    <source>
        <dbReference type="ARBA" id="ARBA00023015"/>
    </source>
</evidence>
<keyword evidence="5" id="KW-0862">Zinc</keyword>
<feature type="compositionally biased region" description="Basic and acidic residues" evidence="11">
    <location>
        <begin position="1548"/>
        <end position="1569"/>
    </location>
</feature>
<dbReference type="InterPro" id="IPR013763">
    <property type="entry name" value="Cyclin-like_dom"/>
</dbReference>
<keyword evidence="3" id="KW-0479">Metal-binding</keyword>
<feature type="domain" description="MI" evidence="14">
    <location>
        <begin position="1819"/>
        <end position="1937"/>
    </location>
</feature>
<feature type="compositionally biased region" description="Low complexity" evidence="11">
    <location>
        <begin position="877"/>
        <end position="887"/>
    </location>
</feature>
<dbReference type="SMART" id="SM00544">
    <property type="entry name" value="MA3"/>
    <property type="match status" value="1"/>
</dbReference>
<feature type="domain" description="HTH myb-type" evidence="13">
    <location>
        <begin position="1160"/>
        <end position="1211"/>
    </location>
</feature>
<dbReference type="PRINTS" id="PR00685">
    <property type="entry name" value="TIFACTORIIB"/>
</dbReference>
<keyword evidence="9" id="KW-0804">Transcription</keyword>
<feature type="compositionally biased region" description="Basic and acidic residues" evidence="11">
    <location>
        <begin position="1105"/>
        <end position="1117"/>
    </location>
</feature>
<name>A0ABQ8AF00_BRANA</name>
<dbReference type="PANTHER" id="PTHR11618">
    <property type="entry name" value="TRANSCRIPTION INITIATION FACTOR IIB-RELATED"/>
    <property type="match status" value="1"/>
</dbReference>
<dbReference type="InterPro" id="IPR017930">
    <property type="entry name" value="Myb_dom"/>
</dbReference>
<evidence type="ECO:0000256" key="5">
    <source>
        <dbReference type="ARBA" id="ARBA00022833"/>
    </source>
</evidence>
<dbReference type="SUPFAM" id="SSF48371">
    <property type="entry name" value="ARM repeat"/>
    <property type="match status" value="1"/>
</dbReference>
<evidence type="ECO:0000259" key="13">
    <source>
        <dbReference type="PROSITE" id="PS51294"/>
    </source>
</evidence>
<evidence type="ECO:0000313" key="16">
    <source>
        <dbReference type="Proteomes" id="UP000824890"/>
    </source>
</evidence>
<feature type="compositionally biased region" description="Basic and acidic residues" evidence="11">
    <location>
        <begin position="1039"/>
        <end position="1067"/>
    </location>
</feature>
<feature type="region of interest" description="Disordered" evidence="11">
    <location>
        <begin position="354"/>
        <end position="377"/>
    </location>
</feature>
<feature type="region of interest" description="Disordered" evidence="11">
    <location>
        <begin position="962"/>
        <end position="1009"/>
    </location>
</feature>
<dbReference type="InterPro" id="IPR011665">
    <property type="entry name" value="BRF1_TBP-bd_dom"/>
</dbReference>
<dbReference type="SMART" id="SM00543">
    <property type="entry name" value="MIF4G"/>
    <property type="match status" value="1"/>
</dbReference>
<reference evidence="15 16" key="1">
    <citation type="submission" date="2021-05" db="EMBL/GenBank/DDBJ databases">
        <title>Genome Assembly of Synthetic Allotetraploid Brassica napus Reveals Homoeologous Exchanges between Subgenomes.</title>
        <authorList>
            <person name="Davis J.T."/>
        </authorList>
    </citation>
    <scope>NUCLEOTIDE SEQUENCE [LARGE SCALE GENOMIC DNA]</scope>
    <source>
        <strain evidence="16">cv. Da-Ae</strain>
        <tissue evidence="15">Seedling</tissue>
    </source>
</reference>
<comment type="caution">
    <text evidence="15">The sequence shown here is derived from an EMBL/GenBank/DDBJ whole genome shotgun (WGS) entry which is preliminary data.</text>
</comment>
<dbReference type="CDD" id="cd00167">
    <property type="entry name" value="SANT"/>
    <property type="match status" value="3"/>
</dbReference>
<feature type="region of interest" description="Disordered" evidence="11">
    <location>
        <begin position="1487"/>
        <end position="1514"/>
    </location>
</feature>
<dbReference type="Pfam" id="PF00382">
    <property type="entry name" value="TFIIB"/>
    <property type="match status" value="4"/>
</dbReference>
<evidence type="ECO:0000256" key="6">
    <source>
        <dbReference type="ARBA" id="ARBA00022845"/>
    </source>
</evidence>
<organism evidence="15 16">
    <name type="scientific">Brassica napus</name>
    <name type="common">Rape</name>
    <dbReference type="NCBI Taxonomy" id="3708"/>
    <lineage>
        <taxon>Eukaryota</taxon>
        <taxon>Viridiplantae</taxon>
        <taxon>Streptophyta</taxon>
        <taxon>Embryophyta</taxon>
        <taxon>Tracheophyta</taxon>
        <taxon>Spermatophyta</taxon>
        <taxon>Magnoliopsida</taxon>
        <taxon>eudicotyledons</taxon>
        <taxon>Gunneridae</taxon>
        <taxon>Pentapetalae</taxon>
        <taxon>rosids</taxon>
        <taxon>malvids</taxon>
        <taxon>Brassicales</taxon>
        <taxon>Brassicaceae</taxon>
        <taxon>Brassiceae</taxon>
        <taxon>Brassica</taxon>
    </lineage>
</organism>
<dbReference type="Proteomes" id="UP000824890">
    <property type="component" value="Unassembled WGS sequence"/>
</dbReference>
<feature type="compositionally biased region" description="Acidic residues" evidence="11">
    <location>
        <begin position="1089"/>
        <end position="1104"/>
    </location>
</feature>
<evidence type="ECO:0000256" key="10">
    <source>
        <dbReference type="ARBA" id="ARBA00023242"/>
    </source>
</evidence>
<keyword evidence="10" id="KW-0539">Nucleus</keyword>
<dbReference type="PROSITE" id="PS51366">
    <property type="entry name" value="MI"/>
    <property type="match status" value="1"/>
</dbReference>
<dbReference type="SUPFAM" id="SSF46689">
    <property type="entry name" value="Homeodomain-like"/>
    <property type="match status" value="2"/>
</dbReference>
<dbReference type="InterPro" id="IPR001005">
    <property type="entry name" value="SANT/Myb"/>
</dbReference>
<dbReference type="CDD" id="cd20553">
    <property type="entry name" value="CYCLIN_TFIIIB90_rpt1"/>
    <property type="match status" value="2"/>
</dbReference>
<dbReference type="PROSITE" id="PS50090">
    <property type="entry name" value="MYB_LIKE"/>
    <property type="match status" value="3"/>
</dbReference>
<evidence type="ECO:0000256" key="11">
    <source>
        <dbReference type="SAM" id="MobiDB-lite"/>
    </source>
</evidence>
<dbReference type="PROSITE" id="PS51294">
    <property type="entry name" value="HTH_MYB"/>
    <property type="match status" value="3"/>
</dbReference>
<protein>
    <submittedName>
        <fullName evidence="15">Uncharacterized protein</fullName>
    </submittedName>
</protein>
<gene>
    <name evidence="15" type="ORF">HID58_053524</name>
</gene>
<dbReference type="Gene3D" id="1.10.472.10">
    <property type="entry name" value="Cyclin-like"/>
    <property type="match status" value="4"/>
</dbReference>
<keyword evidence="6" id="KW-0810">Translation regulation</keyword>
<dbReference type="InterPro" id="IPR003890">
    <property type="entry name" value="MIF4G-like_typ-3"/>
</dbReference>
<dbReference type="SUPFAM" id="SSF47954">
    <property type="entry name" value="Cyclin-like"/>
    <property type="match status" value="4"/>
</dbReference>
<dbReference type="Pfam" id="PF00249">
    <property type="entry name" value="Myb_DNA-binding"/>
    <property type="match status" value="3"/>
</dbReference>
<feature type="domain" description="Myb-like" evidence="12">
    <location>
        <begin position="1160"/>
        <end position="1211"/>
    </location>
</feature>
<feature type="compositionally biased region" description="Acidic residues" evidence="11">
    <location>
        <begin position="895"/>
        <end position="905"/>
    </location>
</feature>
<accession>A0ABQ8AF00</accession>
<keyword evidence="7" id="KW-0805">Transcription regulation</keyword>
<evidence type="ECO:0000256" key="9">
    <source>
        <dbReference type="ARBA" id="ARBA00023163"/>
    </source>
</evidence>
<feature type="region of interest" description="Disordered" evidence="11">
    <location>
        <begin position="399"/>
        <end position="418"/>
    </location>
</feature>
<feature type="compositionally biased region" description="Basic and acidic residues" evidence="11">
    <location>
        <begin position="1495"/>
        <end position="1505"/>
    </location>
</feature>
<dbReference type="PANTHER" id="PTHR11618:SF4">
    <property type="entry name" value="TRANSCRIPTION FACTOR IIIB 90 KDA SUBUNIT"/>
    <property type="match status" value="1"/>
</dbReference>
<evidence type="ECO:0000259" key="12">
    <source>
        <dbReference type="PROSITE" id="PS50090"/>
    </source>
</evidence>
<feature type="compositionally biased region" description="Basic residues" evidence="11">
    <location>
        <begin position="1152"/>
        <end position="1164"/>
    </location>
</feature>
<dbReference type="InterPro" id="IPR013150">
    <property type="entry name" value="TFIIB_cyclin"/>
</dbReference>
<dbReference type="Gene3D" id="1.10.10.60">
    <property type="entry name" value="Homeodomain-like"/>
    <property type="match status" value="3"/>
</dbReference>
<feature type="non-terminal residue" evidence="15">
    <location>
        <position position="1"/>
    </location>
</feature>
<comment type="subcellular location">
    <subcellularLocation>
        <location evidence="1">Nucleus</location>
    </subcellularLocation>
</comment>
<dbReference type="Pfam" id="PF07741">
    <property type="entry name" value="BRF1"/>
    <property type="match status" value="2"/>
</dbReference>
<evidence type="ECO:0000256" key="1">
    <source>
        <dbReference type="ARBA" id="ARBA00004123"/>
    </source>
</evidence>
<dbReference type="Gene3D" id="1.20.5.650">
    <property type="entry name" value="Single helix bin"/>
    <property type="match status" value="1"/>
</dbReference>
<feature type="compositionally biased region" description="Acidic residues" evidence="11">
    <location>
        <begin position="1068"/>
        <end position="1077"/>
    </location>
</feature>
<evidence type="ECO:0000256" key="2">
    <source>
        <dbReference type="ARBA" id="ARBA00010857"/>
    </source>
</evidence>
<dbReference type="InterPro" id="IPR000812">
    <property type="entry name" value="TFIIB"/>
</dbReference>